<dbReference type="OrthoDB" id="9796958at2"/>
<accession>A0A2U8FD11</accession>
<dbReference type="PANTHER" id="PTHR14119:SF3">
    <property type="entry name" value="ISOCHORISMATASE DOMAIN-CONTAINING PROTEIN 2"/>
    <property type="match status" value="1"/>
</dbReference>
<dbReference type="Gene3D" id="3.40.50.850">
    <property type="entry name" value="Isochorismatase-like"/>
    <property type="match status" value="1"/>
</dbReference>
<gene>
    <name evidence="2" type="ORF">CDV25_04090</name>
</gene>
<name>A0A2U8FD11_9HELI</name>
<evidence type="ECO:0000259" key="1">
    <source>
        <dbReference type="Pfam" id="PF00857"/>
    </source>
</evidence>
<dbReference type="InterPro" id="IPR050993">
    <property type="entry name" value="Isochorismatase_domain"/>
</dbReference>
<dbReference type="EMBL" id="CP021886">
    <property type="protein sequence ID" value="AWI34043.1"/>
    <property type="molecule type" value="Genomic_DNA"/>
</dbReference>
<dbReference type="RefSeq" id="WP_108910894.1">
    <property type="nucleotide sequence ID" value="NZ_CP021886.1"/>
</dbReference>
<sequence>MQVCYDVKTEPSLKREKTAFVCVDIQEKIFEVMQEKERLLKNANRLLKVSEILGFKTLVLEQYPKGLGKSIVQCSIEPLEKLSFSAFGEKKFCHSLQEEQIQTLVIFGIESHVCVRESAFDAKQRGFETYVIEDSCSSRDLLHHHLAMQELRNGGVRIISSETLLFTSLLHCKEEHFKAISALVKD</sequence>
<dbReference type="KEGG" id="had:CDV25_04090"/>
<dbReference type="InterPro" id="IPR036380">
    <property type="entry name" value="Isochorismatase-like_sf"/>
</dbReference>
<dbReference type="Proteomes" id="UP000244890">
    <property type="component" value="Chromosome"/>
</dbReference>
<dbReference type="Pfam" id="PF00857">
    <property type="entry name" value="Isochorismatase"/>
    <property type="match status" value="1"/>
</dbReference>
<feature type="domain" description="Isochorismatase-like" evidence="1">
    <location>
        <begin position="18"/>
        <end position="162"/>
    </location>
</feature>
<dbReference type="SUPFAM" id="SSF52499">
    <property type="entry name" value="Isochorismatase-like hydrolases"/>
    <property type="match status" value="1"/>
</dbReference>
<dbReference type="PANTHER" id="PTHR14119">
    <property type="entry name" value="HYDROLASE"/>
    <property type="match status" value="1"/>
</dbReference>
<dbReference type="AlphaFoldDB" id="A0A2U8FD11"/>
<proteinExistence type="predicted"/>
<evidence type="ECO:0000313" key="3">
    <source>
        <dbReference type="Proteomes" id="UP000244890"/>
    </source>
</evidence>
<organism evidence="2 3">
    <name type="scientific">Helicobacter apodemus</name>
    <dbReference type="NCBI Taxonomy" id="135569"/>
    <lineage>
        <taxon>Bacteria</taxon>
        <taxon>Pseudomonadati</taxon>
        <taxon>Campylobacterota</taxon>
        <taxon>Epsilonproteobacteria</taxon>
        <taxon>Campylobacterales</taxon>
        <taxon>Helicobacteraceae</taxon>
        <taxon>Helicobacter</taxon>
    </lineage>
</organism>
<dbReference type="InterPro" id="IPR000868">
    <property type="entry name" value="Isochorismatase-like_dom"/>
</dbReference>
<evidence type="ECO:0000313" key="2">
    <source>
        <dbReference type="EMBL" id="AWI34043.1"/>
    </source>
</evidence>
<protein>
    <submittedName>
        <fullName evidence="2">Isochorismatase</fullName>
    </submittedName>
</protein>
<reference evidence="2 3" key="1">
    <citation type="submission" date="2017-06" db="EMBL/GenBank/DDBJ databases">
        <title>Complete genome of Helicobacter apodemus.</title>
        <authorList>
            <person name="Cho S."/>
        </authorList>
    </citation>
    <scope>NUCLEOTIDE SEQUENCE [LARGE SCALE GENOMIC DNA]</scope>
    <source>
        <strain evidence="3">SNUVETPUB-15-01</strain>
    </source>
</reference>